<dbReference type="GO" id="GO:0005886">
    <property type="term" value="C:plasma membrane"/>
    <property type="evidence" value="ECO:0007669"/>
    <property type="project" value="UniProtKB-SubCell"/>
</dbReference>
<keyword evidence="2 7" id="KW-0813">Transport</keyword>
<dbReference type="Proteomes" id="UP000614424">
    <property type="component" value="Unassembled WGS sequence"/>
</dbReference>
<dbReference type="NCBIfam" id="TIGR01145">
    <property type="entry name" value="ATP_synt_delta"/>
    <property type="match status" value="1"/>
</dbReference>
<dbReference type="PANTHER" id="PTHR11910">
    <property type="entry name" value="ATP SYNTHASE DELTA CHAIN"/>
    <property type="match status" value="1"/>
</dbReference>
<keyword evidence="6 7" id="KW-0066">ATP synthesis</keyword>
<dbReference type="PRINTS" id="PR00125">
    <property type="entry name" value="ATPASEDELTA"/>
</dbReference>
<dbReference type="InterPro" id="IPR026015">
    <property type="entry name" value="ATP_synth_OSCP/delta_N_sf"/>
</dbReference>
<sequence length="181" mass="19660">MKNDILARRYAKALFVVGKEENSLDDFVEALQGFADLYTTTPEVVDGLTNRIYPADVRIKVMEEIVKSAGVSPIMANFLNLLAEKGRSNVLPEIAATFQAMVDEERNICQGTVFSATELSAELQGKTKETLEKITGKQVVLKAEIDPSIIGGIIAKVGDLILDGSIKTQLEGLKESIKGSE</sequence>
<dbReference type="GO" id="GO:0045259">
    <property type="term" value="C:proton-transporting ATP synthase complex"/>
    <property type="evidence" value="ECO:0007669"/>
    <property type="project" value="UniProtKB-KW"/>
</dbReference>
<keyword evidence="7" id="KW-1003">Cell membrane</keyword>
<gene>
    <name evidence="7" type="primary">atpH</name>
    <name evidence="8" type="ORF">H8E41_02580</name>
</gene>
<dbReference type="NCBIfam" id="NF004402">
    <property type="entry name" value="PRK05758.2-2"/>
    <property type="match status" value="1"/>
</dbReference>
<dbReference type="InterPro" id="IPR000711">
    <property type="entry name" value="ATPase_OSCP/dsu"/>
</dbReference>
<reference evidence="8 9" key="1">
    <citation type="submission" date="2020-08" db="EMBL/GenBank/DDBJ databases">
        <title>Bridging the membrane lipid divide: bacteria of the FCB group superphylum have the potential to synthesize archaeal ether lipids.</title>
        <authorList>
            <person name="Villanueva L."/>
            <person name="Von Meijenfeldt F.A.B."/>
            <person name="Westbye A.B."/>
            <person name="Yadav S."/>
            <person name="Hopmans E.C."/>
            <person name="Dutilh B.E."/>
            <person name="Sinninghe Damste J.S."/>
        </authorList>
    </citation>
    <scope>NUCLEOTIDE SEQUENCE [LARGE SCALE GENOMIC DNA]</scope>
    <source>
        <strain evidence="8">NIOZ-UU47</strain>
    </source>
</reference>
<evidence type="ECO:0000256" key="2">
    <source>
        <dbReference type="ARBA" id="ARBA00022448"/>
    </source>
</evidence>
<name>A0A8J6TF17_9BACT</name>
<accession>A0A8J6TF17</accession>
<evidence type="ECO:0000256" key="3">
    <source>
        <dbReference type="ARBA" id="ARBA00022781"/>
    </source>
</evidence>
<evidence type="ECO:0000313" key="9">
    <source>
        <dbReference type="Proteomes" id="UP000614424"/>
    </source>
</evidence>
<dbReference type="HAMAP" id="MF_01416">
    <property type="entry name" value="ATP_synth_delta_bact"/>
    <property type="match status" value="1"/>
</dbReference>
<evidence type="ECO:0000313" key="8">
    <source>
        <dbReference type="EMBL" id="MBC8316762.1"/>
    </source>
</evidence>
<evidence type="ECO:0000256" key="5">
    <source>
        <dbReference type="ARBA" id="ARBA00023136"/>
    </source>
</evidence>
<proteinExistence type="inferred from homology"/>
<evidence type="ECO:0000256" key="6">
    <source>
        <dbReference type="ARBA" id="ARBA00023310"/>
    </source>
</evidence>
<comment type="caution">
    <text evidence="8">The sequence shown here is derived from an EMBL/GenBank/DDBJ whole genome shotgun (WGS) entry which is preliminary data.</text>
</comment>
<protein>
    <recommendedName>
        <fullName evidence="7">ATP synthase subunit delta</fullName>
    </recommendedName>
    <alternativeName>
        <fullName evidence="7">ATP synthase F(1) sector subunit delta</fullName>
    </alternativeName>
    <alternativeName>
        <fullName evidence="7">F-type ATPase subunit delta</fullName>
        <shortName evidence="7">F-ATPase subunit delta</shortName>
    </alternativeName>
</protein>
<evidence type="ECO:0000256" key="1">
    <source>
        <dbReference type="ARBA" id="ARBA00004370"/>
    </source>
</evidence>
<keyword evidence="5 7" id="KW-0472">Membrane</keyword>
<keyword evidence="4 7" id="KW-0406">Ion transport</keyword>
<dbReference type="EMBL" id="JACNJZ010000052">
    <property type="protein sequence ID" value="MBC8316762.1"/>
    <property type="molecule type" value="Genomic_DNA"/>
</dbReference>
<evidence type="ECO:0000256" key="4">
    <source>
        <dbReference type="ARBA" id="ARBA00023065"/>
    </source>
</evidence>
<comment type="subcellular location">
    <subcellularLocation>
        <location evidence="7">Cell membrane</location>
        <topology evidence="7">Peripheral membrane protein</topology>
    </subcellularLocation>
    <subcellularLocation>
        <location evidence="1">Membrane</location>
    </subcellularLocation>
</comment>
<keyword evidence="3 7" id="KW-0375">Hydrogen ion transport</keyword>
<dbReference type="Pfam" id="PF00213">
    <property type="entry name" value="OSCP"/>
    <property type="match status" value="1"/>
</dbReference>
<organism evidence="8 9">
    <name type="scientific">Candidatus Desulfobia pelagia</name>
    <dbReference type="NCBI Taxonomy" id="2841692"/>
    <lineage>
        <taxon>Bacteria</taxon>
        <taxon>Pseudomonadati</taxon>
        <taxon>Thermodesulfobacteriota</taxon>
        <taxon>Desulfobulbia</taxon>
        <taxon>Desulfobulbales</taxon>
        <taxon>Desulfobulbaceae</taxon>
        <taxon>Candidatus Desulfobia</taxon>
    </lineage>
</organism>
<comment type="similarity">
    <text evidence="7">Belongs to the ATPase delta chain family.</text>
</comment>
<keyword evidence="7" id="KW-0139">CF(1)</keyword>
<dbReference type="AlphaFoldDB" id="A0A8J6TF17"/>
<evidence type="ECO:0000256" key="7">
    <source>
        <dbReference type="HAMAP-Rule" id="MF_01416"/>
    </source>
</evidence>
<comment type="function">
    <text evidence="7">F(1)F(0) ATP synthase produces ATP from ADP in the presence of a proton or sodium gradient. F-type ATPases consist of two structural domains, F(1) containing the extramembraneous catalytic core and F(0) containing the membrane proton channel, linked together by a central stalk and a peripheral stalk. During catalysis, ATP synthesis in the catalytic domain of F(1) is coupled via a rotary mechanism of the central stalk subunits to proton translocation.</text>
</comment>
<comment type="function">
    <text evidence="7">This protein is part of the stalk that links CF(0) to CF(1). It either transmits conformational changes from CF(0) to CF(1) or is implicated in proton conduction.</text>
</comment>
<dbReference type="GO" id="GO:0046933">
    <property type="term" value="F:proton-transporting ATP synthase activity, rotational mechanism"/>
    <property type="evidence" value="ECO:0007669"/>
    <property type="project" value="UniProtKB-UniRule"/>
</dbReference>
<dbReference type="SUPFAM" id="SSF47928">
    <property type="entry name" value="N-terminal domain of the delta subunit of the F1F0-ATP synthase"/>
    <property type="match status" value="1"/>
</dbReference>
<dbReference type="Gene3D" id="1.10.520.20">
    <property type="entry name" value="N-terminal domain of the delta subunit of the F1F0-ATP synthase"/>
    <property type="match status" value="1"/>
</dbReference>